<dbReference type="EMBL" id="BSYO01000013">
    <property type="protein sequence ID" value="GMH13979.1"/>
    <property type="molecule type" value="Genomic_DNA"/>
</dbReference>
<proteinExistence type="predicted"/>
<reference evidence="1" key="1">
    <citation type="submission" date="2023-05" db="EMBL/GenBank/DDBJ databases">
        <title>Nepenthes gracilis genome sequencing.</title>
        <authorList>
            <person name="Fukushima K."/>
        </authorList>
    </citation>
    <scope>NUCLEOTIDE SEQUENCE</scope>
    <source>
        <strain evidence="1">SING2019-196</strain>
    </source>
</reference>
<comment type="caution">
    <text evidence="1">The sequence shown here is derived from an EMBL/GenBank/DDBJ whole genome shotgun (WGS) entry which is preliminary data.</text>
</comment>
<dbReference type="AlphaFoldDB" id="A0AAD3XRG4"/>
<sequence>MKMASDNEGCHIIDKGSKRNIAELPLPEATLPCVAPRATYGEINDVHSWAAFSSIPLREMMLMGIHTGS</sequence>
<evidence type="ECO:0000313" key="1">
    <source>
        <dbReference type="EMBL" id="GMH13979.1"/>
    </source>
</evidence>
<name>A0AAD3XRG4_NEPGR</name>
<keyword evidence="2" id="KW-1185">Reference proteome</keyword>
<accession>A0AAD3XRG4</accession>
<dbReference type="Proteomes" id="UP001279734">
    <property type="component" value="Unassembled WGS sequence"/>
</dbReference>
<gene>
    <name evidence="1" type="ORF">Nepgr_015820</name>
</gene>
<protein>
    <submittedName>
        <fullName evidence="1">Uncharacterized protein</fullName>
    </submittedName>
</protein>
<organism evidence="1 2">
    <name type="scientific">Nepenthes gracilis</name>
    <name type="common">Slender pitcher plant</name>
    <dbReference type="NCBI Taxonomy" id="150966"/>
    <lineage>
        <taxon>Eukaryota</taxon>
        <taxon>Viridiplantae</taxon>
        <taxon>Streptophyta</taxon>
        <taxon>Embryophyta</taxon>
        <taxon>Tracheophyta</taxon>
        <taxon>Spermatophyta</taxon>
        <taxon>Magnoliopsida</taxon>
        <taxon>eudicotyledons</taxon>
        <taxon>Gunneridae</taxon>
        <taxon>Pentapetalae</taxon>
        <taxon>Caryophyllales</taxon>
        <taxon>Nepenthaceae</taxon>
        <taxon>Nepenthes</taxon>
    </lineage>
</organism>
<evidence type="ECO:0000313" key="2">
    <source>
        <dbReference type="Proteomes" id="UP001279734"/>
    </source>
</evidence>